<dbReference type="EMBL" id="JAKUCV010001738">
    <property type="protein sequence ID" value="KAJ4845244.1"/>
    <property type="molecule type" value="Genomic_DNA"/>
</dbReference>
<evidence type="ECO:0000313" key="4">
    <source>
        <dbReference type="Proteomes" id="UP001141552"/>
    </source>
</evidence>
<dbReference type="InterPro" id="IPR032675">
    <property type="entry name" value="LRR_dom_sf"/>
</dbReference>
<keyword evidence="4" id="KW-1185">Reference proteome</keyword>
<gene>
    <name evidence="3" type="ORF">Tsubulata_003859</name>
</gene>
<comment type="caution">
    <text evidence="3">The sequence shown here is derived from an EMBL/GenBank/DDBJ whole genome shotgun (WGS) entry which is preliminary data.</text>
</comment>
<keyword evidence="1" id="KW-0611">Plant defense</keyword>
<dbReference type="PANTHER" id="PTHR33463">
    <property type="entry name" value="NB-ARC DOMAIN-CONTAINING PROTEIN-RELATED"/>
    <property type="match status" value="1"/>
</dbReference>
<accession>A0A9Q0GAQ0</accession>
<dbReference type="OrthoDB" id="849891at2759"/>
<sequence length="211" mass="24298">MGKFMGLPKGIRRVVFAKCNDARSLCNVDALQSLTRLKSMEIWECDGMECLLSLPKYTFRSLEVLRFQGLNRLRFLFARELDLSPIVYRFYGVFSSLKTFIMRRCPTVTKLFSTVLLRNLQNLEVIEVEHCSLLEEIVALDPMVTTFDASLPKLRILKLRKLPQLKSICSRKLLSNQLHEISIIDCLKLENVPFFELGDNAPAPASLRRIQ</sequence>
<reference evidence="3" key="1">
    <citation type="submission" date="2022-02" db="EMBL/GenBank/DDBJ databases">
        <authorList>
            <person name="Henning P.M."/>
            <person name="McCubbin A.G."/>
            <person name="Shore J.S."/>
        </authorList>
    </citation>
    <scope>NUCLEOTIDE SEQUENCE</scope>
    <source>
        <strain evidence="3">F60SS</strain>
        <tissue evidence="3">Leaves</tissue>
    </source>
</reference>
<protein>
    <recommendedName>
        <fullName evidence="2">Disease resistance protein At4g27190-like leucine-rich repeats domain-containing protein</fullName>
    </recommendedName>
</protein>
<dbReference type="SUPFAM" id="SSF52058">
    <property type="entry name" value="L domain-like"/>
    <property type="match status" value="1"/>
</dbReference>
<dbReference type="Gene3D" id="3.80.10.10">
    <property type="entry name" value="Ribonuclease Inhibitor"/>
    <property type="match status" value="1"/>
</dbReference>
<dbReference type="PANTHER" id="PTHR33463:SF187">
    <property type="entry name" value="AND NB-ARC DOMAIN DISEASE RESISTANCE PROTEIN, PUTATIVE-RELATED"/>
    <property type="match status" value="1"/>
</dbReference>
<evidence type="ECO:0000313" key="3">
    <source>
        <dbReference type="EMBL" id="KAJ4845244.1"/>
    </source>
</evidence>
<evidence type="ECO:0000259" key="2">
    <source>
        <dbReference type="Pfam" id="PF23247"/>
    </source>
</evidence>
<dbReference type="InterPro" id="IPR050905">
    <property type="entry name" value="Plant_NBS-LRR"/>
</dbReference>
<dbReference type="InterPro" id="IPR057135">
    <property type="entry name" value="At4g27190-like_LRR"/>
</dbReference>
<proteinExistence type="predicted"/>
<evidence type="ECO:0000256" key="1">
    <source>
        <dbReference type="ARBA" id="ARBA00022821"/>
    </source>
</evidence>
<reference evidence="3" key="2">
    <citation type="journal article" date="2023" name="Plants (Basel)">
        <title>Annotation of the Turnera subulata (Passifloraceae) Draft Genome Reveals the S-Locus Evolved after the Divergence of Turneroideae from Passifloroideae in a Stepwise Manner.</title>
        <authorList>
            <person name="Henning P.M."/>
            <person name="Roalson E.H."/>
            <person name="Mir W."/>
            <person name="McCubbin A.G."/>
            <person name="Shore J.S."/>
        </authorList>
    </citation>
    <scope>NUCLEOTIDE SEQUENCE</scope>
    <source>
        <strain evidence="3">F60SS</strain>
    </source>
</reference>
<name>A0A9Q0GAQ0_9ROSI</name>
<dbReference type="Proteomes" id="UP001141552">
    <property type="component" value="Unassembled WGS sequence"/>
</dbReference>
<dbReference type="AlphaFoldDB" id="A0A9Q0GAQ0"/>
<organism evidence="3 4">
    <name type="scientific">Turnera subulata</name>
    <dbReference type="NCBI Taxonomy" id="218843"/>
    <lineage>
        <taxon>Eukaryota</taxon>
        <taxon>Viridiplantae</taxon>
        <taxon>Streptophyta</taxon>
        <taxon>Embryophyta</taxon>
        <taxon>Tracheophyta</taxon>
        <taxon>Spermatophyta</taxon>
        <taxon>Magnoliopsida</taxon>
        <taxon>eudicotyledons</taxon>
        <taxon>Gunneridae</taxon>
        <taxon>Pentapetalae</taxon>
        <taxon>rosids</taxon>
        <taxon>fabids</taxon>
        <taxon>Malpighiales</taxon>
        <taxon>Passifloraceae</taxon>
        <taxon>Turnera</taxon>
    </lineage>
</organism>
<feature type="domain" description="Disease resistance protein At4g27190-like leucine-rich repeats" evidence="2">
    <location>
        <begin position="93"/>
        <end position="192"/>
    </location>
</feature>
<feature type="non-terminal residue" evidence="3">
    <location>
        <position position="1"/>
    </location>
</feature>
<dbReference type="Pfam" id="PF23247">
    <property type="entry name" value="LRR_RPS2"/>
    <property type="match status" value="1"/>
</dbReference>